<dbReference type="EMBL" id="JAAVXB010000012">
    <property type="protein sequence ID" value="NKF24109.1"/>
    <property type="molecule type" value="Genomic_DNA"/>
</dbReference>
<dbReference type="AlphaFoldDB" id="A0A969WDA9"/>
<evidence type="ECO:0000256" key="1">
    <source>
        <dbReference type="SAM" id="Phobius"/>
    </source>
</evidence>
<evidence type="ECO:0000313" key="2">
    <source>
        <dbReference type="EMBL" id="NKF24109.1"/>
    </source>
</evidence>
<feature type="transmembrane region" description="Helical" evidence="1">
    <location>
        <begin position="79"/>
        <end position="99"/>
    </location>
</feature>
<gene>
    <name evidence="2" type="ORF">G7Y82_17490</name>
</gene>
<accession>A0A969WDA9</accession>
<dbReference type="RefSeq" id="WP_168149439.1">
    <property type="nucleotide sequence ID" value="NZ_JAAVXB010000012.1"/>
</dbReference>
<feature type="transmembrane region" description="Helical" evidence="1">
    <location>
        <begin position="39"/>
        <end position="58"/>
    </location>
</feature>
<sequence>MSAFSRVGGIVFWGAIAWLLVAGLLVLQFWPYHPNSRTAWALFIAFGPPLYVLAEGASEYFWRSKAGRSLAVPSRTMQRVFMVASVVIGGVFAWGLWWLSSH</sequence>
<evidence type="ECO:0000313" key="3">
    <source>
        <dbReference type="Proteomes" id="UP000653472"/>
    </source>
</evidence>
<proteinExistence type="predicted"/>
<protein>
    <recommendedName>
        <fullName evidence="4">Transmembrane protein</fullName>
    </recommendedName>
</protein>
<evidence type="ECO:0008006" key="4">
    <source>
        <dbReference type="Google" id="ProtNLM"/>
    </source>
</evidence>
<keyword evidence="1" id="KW-0472">Membrane</keyword>
<keyword evidence="1" id="KW-0812">Transmembrane</keyword>
<name>A0A969WDA9_9GAMM</name>
<keyword evidence="3" id="KW-1185">Reference proteome</keyword>
<keyword evidence="1" id="KW-1133">Transmembrane helix</keyword>
<reference evidence="2" key="1">
    <citation type="submission" date="2020-03" db="EMBL/GenBank/DDBJ databases">
        <title>Solimonas marina sp. nov., isolated from deep seawater of the Pacific Ocean.</title>
        <authorList>
            <person name="Liu X."/>
            <person name="Lai Q."/>
            <person name="Sun F."/>
            <person name="Gai Y."/>
            <person name="Li G."/>
            <person name="Shao Z."/>
        </authorList>
    </citation>
    <scope>NUCLEOTIDE SEQUENCE</scope>
    <source>
        <strain evidence="2">C16B3</strain>
    </source>
</reference>
<comment type="caution">
    <text evidence="2">The sequence shown here is derived from an EMBL/GenBank/DDBJ whole genome shotgun (WGS) entry which is preliminary data.</text>
</comment>
<dbReference type="Proteomes" id="UP000653472">
    <property type="component" value="Unassembled WGS sequence"/>
</dbReference>
<feature type="transmembrane region" description="Helical" evidence="1">
    <location>
        <begin position="7"/>
        <end position="27"/>
    </location>
</feature>
<organism evidence="2 3">
    <name type="scientific">Solimonas marina</name>
    <dbReference type="NCBI Taxonomy" id="2714601"/>
    <lineage>
        <taxon>Bacteria</taxon>
        <taxon>Pseudomonadati</taxon>
        <taxon>Pseudomonadota</taxon>
        <taxon>Gammaproteobacteria</taxon>
        <taxon>Nevskiales</taxon>
        <taxon>Nevskiaceae</taxon>
        <taxon>Solimonas</taxon>
    </lineage>
</organism>